<proteinExistence type="predicted"/>
<dbReference type="AlphaFoldDB" id="A0A9E7N9S7"/>
<dbReference type="KEGG" id="sawl:NGM29_16935"/>
<name>A0A9E7N9S7_9EURY</name>
<evidence type="ECO:0000313" key="2">
    <source>
        <dbReference type="EMBL" id="UTF53431.1"/>
    </source>
</evidence>
<feature type="transmembrane region" description="Helical" evidence="1">
    <location>
        <begin position="59"/>
        <end position="80"/>
    </location>
</feature>
<sequence>MLEQFVELLGRALALAATYIDEAIVAHLFVTEEDNRWQAAGDGLVLYAKTWKSVLGSTLLIVVGMYAVTAALLLALTPLAGAFGGLSTTVEFAGWLVVGAIVLTIYTGLLKPWVKTAVITTFLLESRNHSPDAKTRARIEARSEKFRELLGRVDAEDETKARDRPAAPA</sequence>
<feature type="transmembrane region" description="Helical" evidence="1">
    <location>
        <begin position="92"/>
        <end position="110"/>
    </location>
</feature>
<dbReference type="Proteomes" id="UP001056855">
    <property type="component" value="Chromosome"/>
</dbReference>
<dbReference type="RefSeq" id="WP_254157890.1">
    <property type="nucleotide sequence ID" value="NZ_CP100355.1"/>
</dbReference>
<keyword evidence="1" id="KW-1133">Transmembrane helix</keyword>
<dbReference type="GeneID" id="73291767"/>
<evidence type="ECO:0000256" key="1">
    <source>
        <dbReference type="SAM" id="Phobius"/>
    </source>
</evidence>
<keyword evidence="1" id="KW-0472">Membrane</keyword>
<dbReference type="EMBL" id="CP100355">
    <property type="protein sequence ID" value="UTF53431.1"/>
    <property type="molecule type" value="Genomic_DNA"/>
</dbReference>
<gene>
    <name evidence="2" type="ORF">NGM29_16935</name>
</gene>
<reference evidence="2" key="1">
    <citation type="submission" date="2022-06" db="EMBL/GenBank/DDBJ databases">
        <title>Diverse halophilic archaea isolated from saline environments.</title>
        <authorList>
            <person name="Cui H.-L."/>
        </authorList>
    </citation>
    <scope>NUCLEOTIDE SEQUENCE</scope>
    <source>
        <strain evidence="2">WLHS1</strain>
    </source>
</reference>
<organism evidence="2 3">
    <name type="scientific">Natronosalvus rutilus</name>
    <dbReference type="NCBI Taxonomy" id="2953753"/>
    <lineage>
        <taxon>Archaea</taxon>
        <taxon>Methanobacteriati</taxon>
        <taxon>Methanobacteriota</taxon>
        <taxon>Stenosarchaea group</taxon>
        <taxon>Halobacteria</taxon>
        <taxon>Halobacteriales</taxon>
        <taxon>Natrialbaceae</taxon>
        <taxon>Natronosalvus</taxon>
    </lineage>
</organism>
<accession>A0A9E7N9S7</accession>
<evidence type="ECO:0000313" key="3">
    <source>
        <dbReference type="Proteomes" id="UP001056855"/>
    </source>
</evidence>
<protein>
    <submittedName>
        <fullName evidence="2">Uncharacterized protein</fullName>
    </submittedName>
</protein>
<keyword evidence="1" id="KW-0812">Transmembrane</keyword>
<keyword evidence="3" id="KW-1185">Reference proteome</keyword>